<gene>
    <name evidence="1" type="ORF">GKQ51_20375</name>
</gene>
<evidence type="ECO:0000313" key="2">
    <source>
        <dbReference type="Proteomes" id="UP000596192"/>
    </source>
</evidence>
<dbReference type="GO" id="GO:0008168">
    <property type="term" value="F:methyltransferase activity"/>
    <property type="evidence" value="ECO:0007669"/>
    <property type="project" value="UniProtKB-KW"/>
</dbReference>
<dbReference type="InterPro" id="IPR024019">
    <property type="entry name" value="CHP04096"/>
</dbReference>
<sequence length="673" mass="76846">MLTAERFSQLVAALPYKKELPEAVYLHKETLAATSGQLSSFVEAIAKALKIPTEEWNLVKLAKREFQLSLLYYPTFFIEAYPALVKSVAVDLTKLKHRVIEYDSKDNPPILHRKEAFLCPDHPMSEIFTQITQEGELAGLYQNPRMIGFKDSWTRLIAKHGYQLVDGRLFRASAVPWASEEHSIDRHKTALVRHELSAPMKMLARHGYLNGDYSLLDYGCGRGDDLCELEAHGIDSLGWDPNFRPDGEKTPSQLVNLGYVINVIEEMDERIDALLGAWELTHTLLVVSAMLATESFVAQFTPYKDGVITSRNTFQRYYNQAELKGFIDRVLDENAIAVAPGIFYVFKDKLEEQRFLAERQRRYHGWQQLTCPKVTSEEKARLLIAQHQALFEDFWQRALSLGRIPANDEFDQGEALRVIIGSHRKAMALLELVYDLTELEQAKLGRQQDLLVYLALNLFGKRKPYTEYPPNLQRDLKALFGHYKSAQEQAHTLLFSIANVQAIEATCKEAHQQLPASLLYPSHSLILHKRYLENLPPLLRIYVGAACQLYGELDDIQLVKVHITSGKVSLMGYDDFDKPIPLLKERVKIKMAEQDVDFFDYLDEAKRPPLLNKSYLMSPDEGSFNAQRSLEKRLGKALGVDLSADLNLPRLAFEQALKARKIDVIGYRIYVKK</sequence>
<dbReference type="GO" id="GO:0032259">
    <property type="term" value="P:methylation"/>
    <property type="evidence" value="ECO:0007669"/>
    <property type="project" value="UniProtKB-KW"/>
</dbReference>
<keyword evidence="1" id="KW-0808">Transferase</keyword>
<accession>A0AAQ0BYQ2</accession>
<keyword evidence="1" id="KW-0489">Methyltransferase</keyword>
<name>A0AAQ0BYQ2_9GAMM</name>
<dbReference type="NCBIfam" id="TIGR04096">
    <property type="entry name" value="dnd_rel_methyl"/>
    <property type="match status" value="1"/>
</dbReference>
<dbReference type="RefSeq" id="WP_198866826.1">
    <property type="nucleotide sequence ID" value="NZ_CP066310.1"/>
</dbReference>
<dbReference type="AlphaFoldDB" id="A0AAQ0BYQ2"/>
<evidence type="ECO:0000313" key="1">
    <source>
        <dbReference type="EMBL" id="QQE88557.1"/>
    </source>
</evidence>
<protein>
    <submittedName>
        <fullName evidence="1">DNA phosphorothioation-associated putative methyltransferase</fullName>
    </submittedName>
</protein>
<reference evidence="1 2" key="1">
    <citation type="submission" date="2020-12" db="EMBL/GenBank/DDBJ databases">
        <title>Genomic Analysis and Response surface optimization of nitrogen-fixing conditions for A. chroococcum strain HR1, Isolation from rhizosphere soil.</title>
        <authorList>
            <person name="Li J."/>
            <person name="Yang H."/>
            <person name="Liu H."/>
            <person name="Wang C."/>
            <person name="Tian Y."/>
            <person name="Lu X.Y."/>
        </authorList>
    </citation>
    <scope>NUCLEOTIDE SEQUENCE [LARGE SCALE GENOMIC DNA]</scope>
    <source>
        <strain evidence="1 2">HR1</strain>
    </source>
</reference>
<proteinExistence type="predicted"/>
<dbReference type="EMBL" id="CP066310">
    <property type="protein sequence ID" value="QQE88557.1"/>
    <property type="molecule type" value="Genomic_DNA"/>
</dbReference>
<dbReference type="Proteomes" id="UP000596192">
    <property type="component" value="Chromosome"/>
</dbReference>
<organism evidence="1 2">
    <name type="scientific">Azotobacter chroococcum</name>
    <dbReference type="NCBI Taxonomy" id="353"/>
    <lineage>
        <taxon>Bacteria</taxon>
        <taxon>Pseudomonadati</taxon>
        <taxon>Pseudomonadota</taxon>
        <taxon>Gammaproteobacteria</taxon>
        <taxon>Pseudomonadales</taxon>
        <taxon>Pseudomonadaceae</taxon>
        <taxon>Azotobacter</taxon>
    </lineage>
</organism>